<dbReference type="KEGG" id="ahs:AHALO_2064"/>
<sequence length="133" mass="15522">MQIILFVLILIILGAVVYQKLRKKYSPLQILMGTVFVSIFFTGLIYVFNINEGGIKDAFKSKYKEVYGHKISKLSASIIDKGKSLGANEYYYKFVYITKKDNKEYVCEANEVFVQLIEDEYVFKEIKEECREK</sequence>
<feature type="transmembrane region" description="Helical" evidence="1">
    <location>
        <begin position="29"/>
        <end position="48"/>
    </location>
</feature>
<organism evidence="2 3">
    <name type="scientific">Malaciobacter halophilus</name>
    <dbReference type="NCBI Taxonomy" id="197482"/>
    <lineage>
        <taxon>Bacteria</taxon>
        <taxon>Pseudomonadati</taxon>
        <taxon>Campylobacterota</taxon>
        <taxon>Epsilonproteobacteria</taxon>
        <taxon>Campylobacterales</taxon>
        <taxon>Arcobacteraceae</taxon>
        <taxon>Malaciobacter</taxon>
    </lineage>
</organism>
<protein>
    <submittedName>
        <fullName evidence="2">Uncharacterized protein</fullName>
    </submittedName>
</protein>
<evidence type="ECO:0000256" key="1">
    <source>
        <dbReference type="SAM" id="Phobius"/>
    </source>
</evidence>
<dbReference type="Proteomes" id="UP000233248">
    <property type="component" value="Unassembled WGS sequence"/>
</dbReference>
<name>A0A2N1J433_9BACT</name>
<evidence type="ECO:0000313" key="2">
    <source>
        <dbReference type="EMBL" id="PKI81335.1"/>
    </source>
</evidence>
<keyword evidence="1" id="KW-1133">Transmembrane helix</keyword>
<dbReference type="EMBL" id="NXIF01000018">
    <property type="protein sequence ID" value="PKI81335.1"/>
    <property type="molecule type" value="Genomic_DNA"/>
</dbReference>
<dbReference type="AlphaFoldDB" id="A0A2N1J433"/>
<evidence type="ECO:0000313" key="3">
    <source>
        <dbReference type="Proteomes" id="UP000233248"/>
    </source>
</evidence>
<dbReference type="RefSeq" id="WP_101184279.1">
    <property type="nucleotide sequence ID" value="NZ_CP031218.1"/>
</dbReference>
<accession>A0A2N1J433</accession>
<keyword evidence="1" id="KW-0812">Transmembrane</keyword>
<keyword evidence="1" id="KW-0472">Membrane</keyword>
<reference evidence="2 3" key="1">
    <citation type="submission" date="2017-09" db="EMBL/GenBank/DDBJ databases">
        <title>Genomics of the genus Arcobacter.</title>
        <authorList>
            <person name="Perez-Cataluna A."/>
            <person name="Figueras M.J."/>
            <person name="Salas-Masso N."/>
        </authorList>
    </citation>
    <scope>NUCLEOTIDE SEQUENCE [LARGE SCALE GENOMIC DNA]</scope>
    <source>
        <strain evidence="2 3">DSM 18005</strain>
    </source>
</reference>
<proteinExistence type="predicted"/>
<comment type="caution">
    <text evidence="2">The sequence shown here is derived from an EMBL/GenBank/DDBJ whole genome shotgun (WGS) entry which is preliminary data.</text>
</comment>
<dbReference type="OrthoDB" id="5348894at2"/>
<gene>
    <name evidence="2" type="ORF">CP960_04870</name>
</gene>
<keyword evidence="3" id="KW-1185">Reference proteome</keyword>